<dbReference type="AlphaFoldDB" id="A0A814SBB3"/>
<dbReference type="EMBL" id="CAJOBC010006705">
    <property type="protein sequence ID" value="CAF3908363.1"/>
    <property type="molecule type" value="Genomic_DNA"/>
</dbReference>
<keyword evidence="5" id="KW-1185">Reference proteome</keyword>
<comment type="caution">
    <text evidence="3">The sequence shown here is derived from an EMBL/GenBank/DDBJ whole genome shotgun (WGS) entry which is preliminary data.</text>
</comment>
<evidence type="ECO:0000313" key="5">
    <source>
        <dbReference type="Proteomes" id="UP000663829"/>
    </source>
</evidence>
<dbReference type="Proteomes" id="UP000681722">
    <property type="component" value="Unassembled WGS sequence"/>
</dbReference>
<name>A0A814SBB3_9BILA</name>
<keyword evidence="1" id="KW-0812">Transmembrane</keyword>
<feature type="transmembrane region" description="Helical" evidence="1">
    <location>
        <begin position="269"/>
        <end position="289"/>
    </location>
</feature>
<proteinExistence type="predicted"/>
<gene>
    <name evidence="3" type="ORF">GPM918_LOCUS20872</name>
    <name evidence="4" type="ORF">SRO942_LOCUS20867</name>
</gene>
<dbReference type="PANTHER" id="PTHR21301">
    <property type="entry name" value="REVERSE TRANSCRIPTASE"/>
    <property type="match status" value="1"/>
</dbReference>
<dbReference type="Pfam" id="PF26215">
    <property type="entry name" value="HTH_animal"/>
    <property type="match status" value="1"/>
</dbReference>
<accession>A0A814SBB3</accession>
<evidence type="ECO:0000256" key="1">
    <source>
        <dbReference type="SAM" id="Phobius"/>
    </source>
</evidence>
<evidence type="ECO:0000313" key="3">
    <source>
        <dbReference type="EMBL" id="CAF1144805.1"/>
    </source>
</evidence>
<sequence length="293" mass="34493">MNYAQSTTLSNGADFIRRLVDYDKHDLLPKTRFATLKIKNFYNMIPHDRIIEALGQFLSDTIVIGREQNLSIETIQQLTQLVLRNNVFTYNDTIYRYVKGSPLSLPLTRTLGNIYLRQWQRLFVKELADNSEFYGRYHDIAFLTWNAQIEKLEKLFNELDQQYPDIRITTSIGLNVHFLGAYIENQGEGHLYTHVHHEPTIPAYVLLYVIGHPRLIYRQWFQWALIRAVCYCSSTKNFDQERFYIELTFLANGYSLNFVNLALNNFLPIILLSLLNLVLMIVSINHFVFDYFV</sequence>
<evidence type="ECO:0000259" key="2">
    <source>
        <dbReference type="Pfam" id="PF26215"/>
    </source>
</evidence>
<dbReference type="InterPro" id="IPR058912">
    <property type="entry name" value="HTH_animal"/>
</dbReference>
<feature type="domain" description="Helix-turn-helix" evidence="2">
    <location>
        <begin position="205"/>
        <end position="260"/>
    </location>
</feature>
<reference evidence="3" key="1">
    <citation type="submission" date="2021-02" db="EMBL/GenBank/DDBJ databases">
        <authorList>
            <person name="Nowell W R."/>
        </authorList>
    </citation>
    <scope>NUCLEOTIDE SEQUENCE</scope>
</reference>
<dbReference type="EMBL" id="CAJNOQ010006706">
    <property type="protein sequence ID" value="CAF1144805.1"/>
    <property type="molecule type" value="Genomic_DNA"/>
</dbReference>
<dbReference type="PANTHER" id="PTHR21301:SF10">
    <property type="entry name" value="REVERSE TRANSCRIPTASE DOMAIN-CONTAINING PROTEIN"/>
    <property type="match status" value="1"/>
</dbReference>
<dbReference type="Proteomes" id="UP000663829">
    <property type="component" value="Unassembled WGS sequence"/>
</dbReference>
<dbReference type="OrthoDB" id="10039614at2759"/>
<evidence type="ECO:0000313" key="4">
    <source>
        <dbReference type="EMBL" id="CAF3908363.1"/>
    </source>
</evidence>
<keyword evidence="1" id="KW-0472">Membrane</keyword>
<keyword evidence="1" id="KW-1133">Transmembrane helix</keyword>
<organism evidence="3 5">
    <name type="scientific">Didymodactylos carnosus</name>
    <dbReference type="NCBI Taxonomy" id="1234261"/>
    <lineage>
        <taxon>Eukaryota</taxon>
        <taxon>Metazoa</taxon>
        <taxon>Spiralia</taxon>
        <taxon>Gnathifera</taxon>
        <taxon>Rotifera</taxon>
        <taxon>Eurotatoria</taxon>
        <taxon>Bdelloidea</taxon>
        <taxon>Philodinida</taxon>
        <taxon>Philodinidae</taxon>
        <taxon>Didymodactylos</taxon>
    </lineage>
</organism>
<protein>
    <recommendedName>
        <fullName evidence="2">Helix-turn-helix domain-containing protein</fullName>
    </recommendedName>
</protein>